<sequence>MSERRIKRPVGPKIETGLWEVDEERGDIGNEIVYGGFTEQNDSNRRERGRGNFGFKEAYVEIGSVNDDGR</sequence>
<organism evidence="1 2">
    <name type="scientific">Hibiscus sabdariffa</name>
    <name type="common">roselle</name>
    <dbReference type="NCBI Taxonomy" id="183260"/>
    <lineage>
        <taxon>Eukaryota</taxon>
        <taxon>Viridiplantae</taxon>
        <taxon>Streptophyta</taxon>
        <taxon>Embryophyta</taxon>
        <taxon>Tracheophyta</taxon>
        <taxon>Spermatophyta</taxon>
        <taxon>Magnoliopsida</taxon>
        <taxon>eudicotyledons</taxon>
        <taxon>Gunneridae</taxon>
        <taxon>Pentapetalae</taxon>
        <taxon>rosids</taxon>
        <taxon>malvids</taxon>
        <taxon>Malvales</taxon>
        <taxon>Malvaceae</taxon>
        <taxon>Malvoideae</taxon>
        <taxon>Hibiscus</taxon>
    </lineage>
</organism>
<name>A0ABR2NIF6_9ROSI</name>
<dbReference type="Proteomes" id="UP001396334">
    <property type="component" value="Unassembled WGS sequence"/>
</dbReference>
<evidence type="ECO:0000313" key="2">
    <source>
        <dbReference type="Proteomes" id="UP001396334"/>
    </source>
</evidence>
<protein>
    <submittedName>
        <fullName evidence="1">Uncharacterized protein</fullName>
    </submittedName>
</protein>
<accession>A0ABR2NIF6</accession>
<reference evidence="1 2" key="1">
    <citation type="journal article" date="2024" name="G3 (Bethesda)">
        <title>Genome assembly of Hibiscus sabdariffa L. provides insights into metabolisms of medicinal natural products.</title>
        <authorList>
            <person name="Kim T."/>
        </authorList>
    </citation>
    <scope>NUCLEOTIDE SEQUENCE [LARGE SCALE GENOMIC DNA]</scope>
    <source>
        <strain evidence="1">TK-2024</strain>
        <tissue evidence="1">Old leaves</tissue>
    </source>
</reference>
<keyword evidence="2" id="KW-1185">Reference proteome</keyword>
<gene>
    <name evidence="1" type="ORF">V6N11_025459</name>
</gene>
<proteinExistence type="predicted"/>
<evidence type="ECO:0000313" key="1">
    <source>
        <dbReference type="EMBL" id="KAK8975956.1"/>
    </source>
</evidence>
<comment type="caution">
    <text evidence="1">The sequence shown here is derived from an EMBL/GenBank/DDBJ whole genome shotgun (WGS) entry which is preliminary data.</text>
</comment>
<dbReference type="EMBL" id="JBBPBN010000138">
    <property type="protein sequence ID" value="KAK8975956.1"/>
    <property type="molecule type" value="Genomic_DNA"/>
</dbReference>